<evidence type="ECO:0000313" key="4">
    <source>
        <dbReference type="Proteomes" id="UP000507470"/>
    </source>
</evidence>
<proteinExistence type="predicted"/>
<keyword evidence="4" id="KW-1185">Reference proteome</keyword>
<keyword evidence="1" id="KW-1133">Transmembrane helix</keyword>
<accession>A0A6J8CVG0</accession>
<protein>
    <recommendedName>
        <fullName evidence="2">Reverse transcriptase domain-containing protein</fullName>
    </recommendedName>
</protein>
<feature type="transmembrane region" description="Helical" evidence="1">
    <location>
        <begin position="20"/>
        <end position="38"/>
    </location>
</feature>
<evidence type="ECO:0000259" key="2">
    <source>
        <dbReference type="Pfam" id="PF00078"/>
    </source>
</evidence>
<keyword evidence="1" id="KW-0472">Membrane</keyword>
<feature type="domain" description="Reverse transcriptase" evidence="2">
    <location>
        <begin position="50"/>
        <end position="196"/>
    </location>
</feature>
<reference evidence="3 4" key="1">
    <citation type="submission" date="2020-06" db="EMBL/GenBank/DDBJ databases">
        <authorList>
            <person name="Li R."/>
            <person name="Bekaert M."/>
        </authorList>
    </citation>
    <scope>NUCLEOTIDE SEQUENCE [LARGE SCALE GENOMIC DNA]</scope>
    <source>
        <strain evidence="4">wild</strain>
    </source>
</reference>
<evidence type="ECO:0000256" key="1">
    <source>
        <dbReference type="SAM" id="Phobius"/>
    </source>
</evidence>
<dbReference type="OrthoDB" id="10014409at2759"/>
<dbReference type="InterPro" id="IPR000477">
    <property type="entry name" value="RT_dom"/>
</dbReference>
<dbReference type="AlphaFoldDB" id="A0A6J8CVG0"/>
<sequence length="482" mass="55253">MRTEFRQNTTNMVMDELTPFIVHLLNLIVTYLDVPIFLKTGILTPILKKEKDKTLPSSYRGITVTKTFAKILQSILKDRVDSVFNKIPNSMQRGFTEGVSSLCAAFFNSEAIEESKKLKILMILITLDAEKVFDKLNHEILFKKLYHYGIIGKLWILLRNLYKSMSIKVKWEGQCTENVMVLQGIQQCTKLSTILYKCYNKYKYKIILAISRQTLVKIQTSTKFKMCDDSNEDDTEDDTGDDIISSAFQCSRLFNENSDHNVPGELIIDSEHLPKESLGEKQPYHLSQFPPSEKGQGYVSGEVEVKKYASNVNTEIYTKGSKAANQNEILQIEQVHVKESCFRKHADQIKMVDNIENEPKYPNKIGQSEFESLSILAEELEDDAVTKTLPGVLRHRAILPPYILYWTDAGVKIWHDMEKEDEKMNRNEADIFKYDIETDVISCQQNYGMLPIQHNDAEINVGAVLRDLNNALGDDHQIQALK</sequence>
<dbReference type="Proteomes" id="UP000507470">
    <property type="component" value="Unassembled WGS sequence"/>
</dbReference>
<dbReference type="PANTHER" id="PTHR19446">
    <property type="entry name" value="REVERSE TRANSCRIPTASES"/>
    <property type="match status" value="1"/>
</dbReference>
<dbReference type="EMBL" id="CACVKT020006005">
    <property type="protein sequence ID" value="CAC5399397.1"/>
    <property type="molecule type" value="Genomic_DNA"/>
</dbReference>
<evidence type="ECO:0000313" key="3">
    <source>
        <dbReference type="EMBL" id="CAC5399397.1"/>
    </source>
</evidence>
<keyword evidence="1" id="KW-0812">Transmembrane</keyword>
<dbReference type="Pfam" id="PF00078">
    <property type="entry name" value="RVT_1"/>
    <property type="match status" value="1"/>
</dbReference>
<gene>
    <name evidence="3" type="ORF">MCOR_33664</name>
</gene>
<organism evidence="3 4">
    <name type="scientific">Mytilus coruscus</name>
    <name type="common">Sea mussel</name>
    <dbReference type="NCBI Taxonomy" id="42192"/>
    <lineage>
        <taxon>Eukaryota</taxon>
        <taxon>Metazoa</taxon>
        <taxon>Spiralia</taxon>
        <taxon>Lophotrochozoa</taxon>
        <taxon>Mollusca</taxon>
        <taxon>Bivalvia</taxon>
        <taxon>Autobranchia</taxon>
        <taxon>Pteriomorphia</taxon>
        <taxon>Mytilida</taxon>
        <taxon>Mytiloidea</taxon>
        <taxon>Mytilidae</taxon>
        <taxon>Mytilinae</taxon>
        <taxon>Mytilus</taxon>
    </lineage>
</organism>
<name>A0A6J8CVG0_MYTCO</name>